<accession>A0A061QU47</accession>
<organism evidence="2">
    <name type="scientific">Tetraselmis sp. GSL018</name>
    <dbReference type="NCBI Taxonomy" id="582737"/>
    <lineage>
        <taxon>Eukaryota</taxon>
        <taxon>Viridiplantae</taxon>
        <taxon>Chlorophyta</taxon>
        <taxon>core chlorophytes</taxon>
        <taxon>Chlorodendrophyceae</taxon>
        <taxon>Chlorodendrales</taxon>
        <taxon>Chlorodendraceae</taxon>
        <taxon>Tetraselmis</taxon>
    </lineage>
</organism>
<gene>
    <name evidence="2" type="ORF">TSPGSL018_21145</name>
</gene>
<name>A0A061QU47_9CHLO</name>
<evidence type="ECO:0000256" key="1">
    <source>
        <dbReference type="SAM" id="MobiDB-lite"/>
    </source>
</evidence>
<sequence length="65" mass="7225">PQPCRPTSPAPEKEVQKSSHPGQFQPYTALKKCSGFFHLGTTLNTSRKTVWDSAFSENNQIVTAF</sequence>
<feature type="non-terminal residue" evidence="2">
    <location>
        <position position="1"/>
    </location>
</feature>
<reference evidence="2" key="1">
    <citation type="submission" date="2014-05" db="EMBL/GenBank/DDBJ databases">
        <title>The transcriptome of the halophilic microalga Tetraselmis sp. GSL018 isolated from the Great Salt Lake, Utah.</title>
        <authorList>
            <person name="Jinkerson R.E."/>
            <person name="D'Adamo S."/>
            <person name="Posewitz M.C."/>
        </authorList>
    </citation>
    <scope>NUCLEOTIDE SEQUENCE</scope>
    <source>
        <strain evidence="2">GSL018</strain>
    </source>
</reference>
<protein>
    <submittedName>
        <fullName evidence="2">Uncharacterized protein</fullName>
    </submittedName>
</protein>
<dbReference type="EMBL" id="GBEZ01023671">
    <property type="protein sequence ID" value="JAC63233.1"/>
    <property type="molecule type" value="Transcribed_RNA"/>
</dbReference>
<proteinExistence type="predicted"/>
<feature type="region of interest" description="Disordered" evidence="1">
    <location>
        <begin position="1"/>
        <end position="23"/>
    </location>
</feature>
<evidence type="ECO:0000313" key="2">
    <source>
        <dbReference type="EMBL" id="JAC63233.1"/>
    </source>
</evidence>
<dbReference type="AlphaFoldDB" id="A0A061QU47"/>